<gene>
    <name evidence="1" type="ORF">FLAT13_03188</name>
</gene>
<reference evidence="1 2" key="1">
    <citation type="submission" date="2020-06" db="EMBL/GenBank/DDBJ databases">
        <authorList>
            <person name="Criscuolo A."/>
        </authorList>
    </citation>
    <scope>NUCLEOTIDE SEQUENCE [LARGE SCALE GENOMIC DNA]</scope>
    <source>
        <strain evidence="2">CIP 111411</strain>
    </source>
</reference>
<evidence type="ECO:0000313" key="1">
    <source>
        <dbReference type="EMBL" id="CAD0006233.1"/>
    </source>
</evidence>
<name>A0A6V6Z3B4_9FLAO</name>
<evidence type="ECO:0000313" key="2">
    <source>
        <dbReference type="Proteomes" id="UP000530060"/>
    </source>
</evidence>
<comment type="caution">
    <text evidence="1">The sequence shown here is derived from an EMBL/GenBank/DDBJ whole genome shotgun (WGS) entry which is preliminary data.</text>
</comment>
<dbReference type="Proteomes" id="UP000530060">
    <property type="component" value="Unassembled WGS sequence"/>
</dbReference>
<dbReference type="AlphaFoldDB" id="A0A6V6Z3B4"/>
<accession>A0A6V6Z3B4</accession>
<dbReference type="PROSITE" id="PS51257">
    <property type="entry name" value="PROKAR_LIPOPROTEIN"/>
    <property type="match status" value="1"/>
</dbReference>
<organism evidence="1 2">
    <name type="scientific">Flavobacterium salmonis</name>
    <dbReference type="NCBI Taxonomy" id="2654844"/>
    <lineage>
        <taxon>Bacteria</taxon>
        <taxon>Pseudomonadati</taxon>
        <taxon>Bacteroidota</taxon>
        <taxon>Flavobacteriia</taxon>
        <taxon>Flavobacteriales</taxon>
        <taxon>Flavobacteriaceae</taxon>
        <taxon>Flavobacterium</taxon>
    </lineage>
</organism>
<dbReference type="EMBL" id="CAIJDP010000078">
    <property type="protein sequence ID" value="CAD0006233.1"/>
    <property type="molecule type" value="Genomic_DNA"/>
</dbReference>
<sequence length="39" mass="4566">MNKKIYIFLSALLFSCSIQKDNNNKIYPIKTSTESRGLW</sequence>
<proteinExistence type="predicted"/>
<protein>
    <submittedName>
        <fullName evidence="1">Uncharacterized protein</fullName>
    </submittedName>
</protein>
<keyword evidence="2" id="KW-1185">Reference proteome</keyword>